<sequence length="225" mass="24311">IIIIIITSPSAMDYLLSSTLGECQLRKLTHTKTVSHSPTLVFKAISDVSSYSKVLPLTVSSDVTAKDKAGYPTRARIRIGSEPLGLDHTWDSIVLCEPKKGLIDARSNEATKQGPGMLDGLRTTWTITPVAGNLNASTVKLDVEVKFRSPVFDQMFYQIQGTVAERMISSFEPKLQELEKTQPPPAPAKKKPAKLVVRNPKGQGQQEAAKKTTAPAQGAKKTGGA</sequence>
<keyword evidence="2" id="KW-1185">Reference proteome</keyword>
<protein>
    <submittedName>
        <fullName evidence="1">Uncharacterized protein</fullName>
    </submittedName>
</protein>
<gene>
    <name evidence="1" type="ORF">LTS18_006081</name>
</gene>
<comment type="caution">
    <text evidence="1">The sequence shown here is derived from an EMBL/GenBank/DDBJ whole genome shotgun (WGS) entry which is preliminary data.</text>
</comment>
<dbReference type="Proteomes" id="UP001186974">
    <property type="component" value="Unassembled WGS sequence"/>
</dbReference>
<accession>A0ACC3DQG0</accession>
<organism evidence="1 2">
    <name type="scientific">Coniosporium uncinatum</name>
    <dbReference type="NCBI Taxonomy" id="93489"/>
    <lineage>
        <taxon>Eukaryota</taxon>
        <taxon>Fungi</taxon>
        <taxon>Dikarya</taxon>
        <taxon>Ascomycota</taxon>
        <taxon>Pezizomycotina</taxon>
        <taxon>Dothideomycetes</taxon>
        <taxon>Dothideomycetes incertae sedis</taxon>
        <taxon>Coniosporium</taxon>
    </lineage>
</organism>
<feature type="non-terminal residue" evidence="1">
    <location>
        <position position="1"/>
    </location>
</feature>
<proteinExistence type="predicted"/>
<dbReference type="EMBL" id="JAWDJW010001474">
    <property type="protein sequence ID" value="KAK3078971.1"/>
    <property type="molecule type" value="Genomic_DNA"/>
</dbReference>
<reference evidence="1" key="1">
    <citation type="submission" date="2024-09" db="EMBL/GenBank/DDBJ databases">
        <title>Black Yeasts Isolated from many extreme environments.</title>
        <authorList>
            <person name="Coleine C."/>
            <person name="Stajich J.E."/>
            <person name="Selbmann L."/>
        </authorList>
    </citation>
    <scope>NUCLEOTIDE SEQUENCE</scope>
    <source>
        <strain evidence="1">CCFEE 5737</strain>
    </source>
</reference>
<name>A0ACC3DQG0_9PEZI</name>
<evidence type="ECO:0000313" key="2">
    <source>
        <dbReference type="Proteomes" id="UP001186974"/>
    </source>
</evidence>
<evidence type="ECO:0000313" key="1">
    <source>
        <dbReference type="EMBL" id="KAK3078971.1"/>
    </source>
</evidence>